<dbReference type="Proteomes" id="UP001499924">
    <property type="component" value="Unassembled WGS sequence"/>
</dbReference>
<evidence type="ECO:0000256" key="3">
    <source>
        <dbReference type="ARBA" id="ARBA00022691"/>
    </source>
</evidence>
<dbReference type="EMBL" id="BAAAVV010000015">
    <property type="protein sequence ID" value="GAA3182396.1"/>
    <property type="molecule type" value="Genomic_DNA"/>
</dbReference>
<gene>
    <name evidence="5" type="ORF">GCM10010531_40820</name>
</gene>
<accession>A0ABP6PL67</accession>
<comment type="caution">
    <text evidence="5">The sequence shown here is derived from an EMBL/GenBank/DDBJ whole genome shotgun (WGS) entry which is preliminary data.</text>
</comment>
<evidence type="ECO:0000313" key="5">
    <source>
        <dbReference type="EMBL" id="GAA3182396.1"/>
    </source>
</evidence>
<dbReference type="InterPro" id="IPR042119">
    <property type="entry name" value="QueA_dom2"/>
</dbReference>
<dbReference type="Pfam" id="PF02547">
    <property type="entry name" value="Queuosine_synth"/>
    <property type="match status" value="1"/>
</dbReference>
<evidence type="ECO:0000256" key="4">
    <source>
        <dbReference type="ARBA" id="ARBA00022785"/>
    </source>
</evidence>
<protein>
    <submittedName>
        <fullName evidence="5">S-adenosylmethionine:tRNA ribosyltransferase-isomerase</fullName>
    </submittedName>
</protein>
<keyword evidence="3" id="KW-0949">S-adenosyl-L-methionine</keyword>
<evidence type="ECO:0000313" key="6">
    <source>
        <dbReference type="Proteomes" id="UP001499924"/>
    </source>
</evidence>
<reference evidence="6" key="1">
    <citation type="journal article" date="2019" name="Int. J. Syst. Evol. Microbiol.">
        <title>The Global Catalogue of Microorganisms (GCM) 10K type strain sequencing project: providing services to taxonomists for standard genome sequencing and annotation.</title>
        <authorList>
            <consortium name="The Broad Institute Genomics Platform"/>
            <consortium name="The Broad Institute Genome Sequencing Center for Infectious Disease"/>
            <person name="Wu L."/>
            <person name="Ma J."/>
        </authorList>
    </citation>
    <scope>NUCLEOTIDE SEQUENCE [LARGE SCALE GENOMIC DNA]</scope>
    <source>
        <strain evidence="6">JCM 15614</strain>
    </source>
</reference>
<dbReference type="PANTHER" id="PTHR30307">
    <property type="entry name" value="S-ADENOSYLMETHIONINE:TRNA RIBOSYLTRANSFERASE-ISOMERASE"/>
    <property type="match status" value="1"/>
</dbReference>
<dbReference type="Gene3D" id="2.40.10.240">
    <property type="entry name" value="QueA-like"/>
    <property type="match status" value="1"/>
</dbReference>
<dbReference type="InterPro" id="IPR036100">
    <property type="entry name" value="QueA_sf"/>
</dbReference>
<organism evidence="5 6">
    <name type="scientific">Blastococcus jejuensis</name>
    <dbReference type="NCBI Taxonomy" id="351224"/>
    <lineage>
        <taxon>Bacteria</taxon>
        <taxon>Bacillati</taxon>
        <taxon>Actinomycetota</taxon>
        <taxon>Actinomycetes</taxon>
        <taxon>Geodermatophilales</taxon>
        <taxon>Geodermatophilaceae</taxon>
        <taxon>Blastococcus</taxon>
    </lineage>
</organism>
<dbReference type="PANTHER" id="PTHR30307:SF0">
    <property type="entry name" value="S-ADENOSYLMETHIONINE:TRNA RIBOSYLTRANSFERASE-ISOMERASE"/>
    <property type="match status" value="1"/>
</dbReference>
<keyword evidence="1" id="KW-0963">Cytoplasm</keyword>
<dbReference type="RefSeq" id="WP_344690906.1">
    <property type="nucleotide sequence ID" value="NZ_BAAAVV010000015.1"/>
</dbReference>
<dbReference type="Gene3D" id="3.40.1780.10">
    <property type="entry name" value="QueA-like"/>
    <property type="match status" value="1"/>
</dbReference>
<keyword evidence="2" id="KW-0808">Transferase</keyword>
<evidence type="ECO:0000256" key="2">
    <source>
        <dbReference type="ARBA" id="ARBA00022679"/>
    </source>
</evidence>
<dbReference type="InterPro" id="IPR042118">
    <property type="entry name" value="QueA_dom1"/>
</dbReference>
<keyword evidence="4" id="KW-0671">Queuosine biosynthesis</keyword>
<keyword evidence="6" id="KW-1185">Reference proteome</keyword>
<sequence>MTPTFALPPDAEATAPPEWQGLARDEVRLLAAGPEGITHGRARDLPDLLAPGDLLVVNTSATLPARVAARRADGVAVPLHVSASLDDGSWVVEVRRPANDGPDLGAEPGTVLALPGGVRLTLLAGFPDPSRASRLWRAAPDPAVPTTAYLPAHGRPIRYGYLHGSFPLSAYQNVYATEPGSAEMASAGRPLTEALLVRLMARGVPVVPVVLHTGVSSPELHEQPYPERFAVPEVTARLVTSTRRAGGRVVAVGTTVTRALETVTDDDGTVGPGSGWTDLVLGPDRPARAVTGLLTGLHAPEASHLQLLEAVAGPALVATAYREAVAEHYLWHEFGDAMLFLP</sequence>
<dbReference type="SUPFAM" id="SSF111337">
    <property type="entry name" value="QueA-like"/>
    <property type="match status" value="1"/>
</dbReference>
<name>A0ABP6PL67_9ACTN</name>
<evidence type="ECO:0000256" key="1">
    <source>
        <dbReference type="ARBA" id="ARBA00022490"/>
    </source>
</evidence>
<dbReference type="InterPro" id="IPR003699">
    <property type="entry name" value="QueA"/>
</dbReference>
<proteinExistence type="predicted"/>